<reference evidence="3 4" key="1">
    <citation type="journal article" date="2013" name="Genome Announc.">
        <title>Complete Genome Sequence of the Broad-Host-Range Paenibacillus larvae Phage phiIBB_Pl23.</title>
        <authorList>
            <person name="Oliveira A."/>
            <person name="Melo L.D."/>
            <person name="Kropinski A.M."/>
            <person name="Azeredo J."/>
        </authorList>
    </citation>
    <scope>NUCLEOTIDE SEQUENCE [LARGE SCALE GENOMIC DNA]</scope>
</reference>
<gene>
    <name evidence="3" type="ORF">IBBPl23_32</name>
</gene>
<dbReference type="KEGG" id="vg:16385295"/>
<dbReference type="InterPro" id="IPR010982">
    <property type="entry name" value="Lambda_DNA-bd_dom_sf"/>
</dbReference>
<dbReference type="Gene3D" id="1.10.260.40">
    <property type="entry name" value="lambda repressor-like DNA-binding domains"/>
    <property type="match status" value="1"/>
</dbReference>
<dbReference type="SUPFAM" id="SSF47413">
    <property type="entry name" value="lambda repressor-like DNA-binding domains"/>
    <property type="match status" value="1"/>
</dbReference>
<evidence type="ECO:0000313" key="3">
    <source>
        <dbReference type="EMBL" id="AGN89349.1"/>
    </source>
</evidence>
<evidence type="ECO:0000256" key="1">
    <source>
        <dbReference type="ARBA" id="ARBA00023125"/>
    </source>
</evidence>
<dbReference type="SMART" id="SM00530">
    <property type="entry name" value="HTH_XRE"/>
    <property type="match status" value="1"/>
</dbReference>
<evidence type="ECO:0000313" key="4">
    <source>
        <dbReference type="Proteomes" id="UP000014424"/>
    </source>
</evidence>
<organism evidence="3 4">
    <name type="scientific">Paenibacillus phage phiIBB_P123</name>
    <dbReference type="NCBI Taxonomy" id="1337877"/>
    <lineage>
        <taxon>Viruses</taxon>
        <taxon>Duplodnaviria</taxon>
        <taxon>Heunggongvirae</taxon>
        <taxon>Uroviricota</taxon>
        <taxon>Caudoviricetes</taxon>
        <taxon>Fernvirus</taxon>
        <taxon>Fernvirus P123</taxon>
    </lineage>
</organism>
<dbReference type="PANTHER" id="PTHR46558">
    <property type="entry name" value="TRACRIPTIONAL REGULATORY PROTEIN-RELATED-RELATED"/>
    <property type="match status" value="1"/>
</dbReference>
<dbReference type="PROSITE" id="PS50943">
    <property type="entry name" value="HTH_CROC1"/>
    <property type="match status" value="1"/>
</dbReference>
<dbReference type="RefSeq" id="YP_008320371.1">
    <property type="nucleotide sequence ID" value="NC_021865.1"/>
</dbReference>
<evidence type="ECO:0000259" key="2">
    <source>
        <dbReference type="PROSITE" id="PS50943"/>
    </source>
</evidence>
<dbReference type="CDD" id="cd00093">
    <property type="entry name" value="HTH_XRE"/>
    <property type="match status" value="1"/>
</dbReference>
<accession>R9W0P2</accession>
<keyword evidence="1" id="KW-0238">DNA-binding</keyword>
<name>R9W0P2_9CAUD</name>
<sequence length="81" mass="9457">MTVATKTTRPRLKERRKSMKFTQREMAKLLSVTEVHWREIENGNSVPSTKLLFKICHHLDCDVYELFPDLAEPSFFNTGSN</sequence>
<dbReference type="EMBL" id="KF010834">
    <property type="protein sequence ID" value="AGN89349.1"/>
    <property type="molecule type" value="Genomic_DNA"/>
</dbReference>
<dbReference type="PANTHER" id="PTHR46558:SF11">
    <property type="entry name" value="HTH-TYPE TRANSCRIPTIONAL REGULATOR XRE"/>
    <property type="match status" value="1"/>
</dbReference>
<proteinExistence type="predicted"/>
<keyword evidence="4" id="KW-1185">Reference proteome</keyword>
<protein>
    <recommendedName>
        <fullName evidence="2">HTH cro/C1-type domain-containing protein</fullName>
    </recommendedName>
</protein>
<dbReference type="Pfam" id="PF01381">
    <property type="entry name" value="HTH_3"/>
    <property type="match status" value="1"/>
</dbReference>
<dbReference type="InterPro" id="IPR001387">
    <property type="entry name" value="Cro/C1-type_HTH"/>
</dbReference>
<dbReference type="GO" id="GO:0003677">
    <property type="term" value="F:DNA binding"/>
    <property type="evidence" value="ECO:0007669"/>
    <property type="project" value="UniProtKB-KW"/>
</dbReference>
<dbReference type="Proteomes" id="UP000014424">
    <property type="component" value="Segment"/>
</dbReference>
<dbReference type="GeneID" id="16385295"/>
<feature type="domain" description="HTH cro/C1-type" evidence="2">
    <location>
        <begin position="12"/>
        <end position="66"/>
    </location>
</feature>